<reference evidence="3 4" key="1">
    <citation type="submission" date="2020-08" db="EMBL/GenBank/DDBJ databases">
        <title>Exploring microbial biodiversity for novel pathways involved in the catabolism of aromatic compounds derived from lignin.</title>
        <authorList>
            <person name="Elkins J."/>
        </authorList>
    </citation>
    <scope>NUCLEOTIDE SEQUENCE [LARGE SCALE GENOMIC DNA]</scope>
    <source>
        <strain evidence="3 4">B1D3A</strain>
    </source>
</reference>
<dbReference type="RefSeq" id="WP_184150780.1">
    <property type="nucleotide sequence ID" value="NZ_JACHKA010000001.1"/>
</dbReference>
<comment type="caution">
    <text evidence="3">The sequence shown here is derived from an EMBL/GenBank/DDBJ whole genome shotgun (WGS) entry which is preliminary data.</text>
</comment>
<dbReference type="InterPro" id="IPR036514">
    <property type="entry name" value="SGNH_hydro_sf"/>
</dbReference>
<feature type="chain" id="PRO_5046618539" evidence="1">
    <location>
        <begin position="22"/>
        <end position="249"/>
    </location>
</feature>
<dbReference type="Gene3D" id="3.40.50.1110">
    <property type="entry name" value="SGNH hydrolase"/>
    <property type="match status" value="1"/>
</dbReference>
<keyword evidence="1" id="KW-0732">Signal</keyword>
<dbReference type="EMBL" id="JACHKA010000001">
    <property type="protein sequence ID" value="MBB5984980.1"/>
    <property type="molecule type" value="Genomic_DNA"/>
</dbReference>
<evidence type="ECO:0000256" key="1">
    <source>
        <dbReference type="SAM" id="SignalP"/>
    </source>
</evidence>
<dbReference type="Proteomes" id="UP001138540">
    <property type="component" value="Unassembled WGS sequence"/>
</dbReference>
<evidence type="ECO:0000313" key="4">
    <source>
        <dbReference type="Proteomes" id="UP001138540"/>
    </source>
</evidence>
<dbReference type="PANTHER" id="PTHR30383">
    <property type="entry name" value="THIOESTERASE 1/PROTEASE 1/LYSOPHOSPHOLIPASE L1"/>
    <property type="match status" value="1"/>
</dbReference>
<feature type="signal peptide" evidence="1">
    <location>
        <begin position="1"/>
        <end position="21"/>
    </location>
</feature>
<organism evidence="3 4">
    <name type="scientific">Sphingobium lignivorans</name>
    <dbReference type="NCBI Taxonomy" id="2735886"/>
    <lineage>
        <taxon>Bacteria</taxon>
        <taxon>Pseudomonadati</taxon>
        <taxon>Pseudomonadota</taxon>
        <taxon>Alphaproteobacteria</taxon>
        <taxon>Sphingomonadales</taxon>
        <taxon>Sphingomonadaceae</taxon>
        <taxon>Sphingobium</taxon>
    </lineage>
</organism>
<sequence length="249" mass="26746">MGRRPIQATLLLVAASLTALAMVPAGAKPAPGQQSGSEAPRRFMAELAAFAEKDAGLPAQSGGALFLGSSSVRLWDLRTSFPTAHTVNRGFGGSTVTDVLASYDVLVAKQRPDSIVVYVGENDIALGRGASTVARDVGRLMARLRSDYPDARIAYLSMKYAPARKDRHSTIKRANRLIERQARKTGSFAFVDVASDLLGEEGPDQACYGPDRLHLSTIGYERWNRIVGDYLAAMPPQAQTVPTDTLKAN</sequence>
<evidence type="ECO:0000313" key="3">
    <source>
        <dbReference type="EMBL" id="MBB5984980.1"/>
    </source>
</evidence>
<protein>
    <submittedName>
        <fullName evidence="3">Lysophospholipase L1-like esterase</fullName>
    </submittedName>
</protein>
<dbReference type="PANTHER" id="PTHR30383:SF5">
    <property type="entry name" value="SGNH HYDROLASE-TYPE ESTERASE DOMAIN-CONTAINING PROTEIN"/>
    <property type="match status" value="1"/>
</dbReference>
<gene>
    <name evidence="3" type="ORF">HNP60_000954</name>
</gene>
<accession>A0ABR6NCI2</accession>
<name>A0ABR6NCI2_9SPHN</name>
<evidence type="ECO:0000259" key="2">
    <source>
        <dbReference type="Pfam" id="PF13472"/>
    </source>
</evidence>
<keyword evidence="4" id="KW-1185">Reference proteome</keyword>
<dbReference type="InterPro" id="IPR013830">
    <property type="entry name" value="SGNH_hydro"/>
</dbReference>
<feature type="domain" description="SGNH hydrolase-type esterase" evidence="2">
    <location>
        <begin position="78"/>
        <end position="222"/>
    </location>
</feature>
<dbReference type="Pfam" id="PF13472">
    <property type="entry name" value="Lipase_GDSL_2"/>
    <property type="match status" value="1"/>
</dbReference>
<dbReference type="InterPro" id="IPR051532">
    <property type="entry name" value="Ester_Hydrolysis_Enzymes"/>
</dbReference>
<dbReference type="SUPFAM" id="SSF52266">
    <property type="entry name" value="SGNH hydrolase"/>
    <property type="match status" value="1"/>
</dbReference>
<proteinExistence type="predicted"/>